<keyword evidence="8" id="KW-0408">Iron</keyword>
<evidence type="ECO:0000256" key="6">
    <source>
        <dbReference type="ARBA" id="ARBA00022989"/>
    </source>
</evidence>
<dbReference type="InterPro" id="IPR036396">
    <property type="entry name" value="Cyt_P450_sf"/>
</dbReference>
<evidence type="ECO:0000313" key="12">
    <source>
        <dbReference type="Proteomes" id="UP001161247"/>
    </source>
</evidence>
<evidence type="ECO:0000256" key="5">
    <source>
        <dbReference type="ARBA" id="ARBA00022723"/>
    </source>
</evidence>
<evidence type="ECO:0000313" key="11">
    <source>
        <dbReference type="EMBL" id="CAI9103160.1"/>
    </source>
</evidence>
<evidence type="ECO:0000256" key="1">
    <source>
        <dbReference type="ARBA" id="ARBA00004370"/>
    </source>
</evidence>
<evidence type="ECO:0000256" key="8">
    <source>
        <dbReference type="ARBA" id="ARBA00023004"/>
    </source>
</evidence>
<name>A0AAV1D5W7_OLDCO</name>
<dbReference type="GO" id="GO:0016705">
    <property type="term" value="F:oxidoreductase activity, acting on paired donors, with incorporation or reduction of molecular oxygen"/>
    <property type="evidence" value="ECO:0007669"/>
    <property type="project" value="InterPro"/>
</dbReference>
<keyword evidence="9" id="KW-0503">Monooxygenase</keyword>
<evidence type="ECO:0000256" key="10">
    <source>
        <dbReference type="ARBA" id="ARBA00023136"/>
    </source>
</evidence>
<dbReference type="Pfam" id="PF00067">
    <property type="entry name" value="p450"/>
    <property type="match status" value="1"/>
</dbReference>
<dbReference type="PANTHER" id="PTHR24282:SF196">
    <property type="entry name" value="CYTOCHROME P450 714C2"/>
    <property type="match status" value="1"/>
</dbReference>
<protein>
    <submittedName>
        <fullName evidence="11">OLC1v1001606C1</fullName>
    </submittedName>
</protein>
<dbReference type="GO" id="GO:0004497">
    <property type="term" value="F:monooxygenase activity"/>
    <property type="evidence" value="ECO:0007669"/>
    <property type="project" value="UniProtKB-KW"/>
</dbReference>
<gene>
    <name evidence="11" type="ORF">OLC1_LOCUS12379</name>
</gene>
<evidence type="ECO:0000256" key="7">
    <source>
        <dbReference type="ARBA" id="ARBA00023002"/>
    </source>
</evidence>
<dbReference type="GO" id="GO:0016020">
    <property type="term" value="C:membrane"/>
    <property type="evidence" value="ECO:0007669"/>
    <property type="project" value="UniProtKB-SubCell"/>
</dbReference>
<keyword evidence="5" id="KW-0479">Metal-binding</keyword>
<proteinExistence type="inferred from homology"/>
<keyword evidence="7" id="KW-0560">Oxidoreductase</keyword>
<evidence type="ECO:0000256" key="3">
    <source>
        <dbReference type="ARBA" id="ARBA00022617"/>
    </source>
</evidence>
<keyword evidence="6" id="KW-1133">Transmembrane helix</keyword>
<keyword evidence="3" id="KW-0349">Heme</keyword>
<dbReference type="PANTHER" id="PTHR24282">
    <property type="entry name" value="CYTOCHROME P450 FAMILY MEMBER"/>
    <property type="match status" value="1"/>
</dbReference>
<keyword evidence="10" id="KW-0472">Membrane</keyword>
<evidence type="ECO:0000256" key="2">
    <source>
        <dbReference type="ARBA" id="ARBA00010617"/>
    </source>
</evidence>
<dbReference type="AlphaFoldDB" id="A0AAV1D5W7"/>
<dbReference type="EMBL" id="OX459121">
    <property type="protein sequence ID" value="CAI9103160.1"/>
    <property type="molecule type" value="Genomic_DNA"/>
</dbReference>
<accession>A0AAV1D5W7</accession>
<dbReference type="SUPFAM" id="SSF48264">
    <property type="entry name" value="Cytochrome P450"/>
    <property type="match status" value="1"/>
</dbReference>
<comment type="subcellular location">
    <subcellularLocation>
        <location evidence="1">Membrane</location>
    </subcellularLocation>
</comment>
<dbReference type="Proteomes" id="UP001161247">
    <property type="component" value="Chromosome 4"/>
</dbReference>
<dbReference type="Gene3D" id="1.10.630.10">
    <property type="entry name" value="Cytochrome P450"/>
    <property type="match status" value="1"/>
</dbReference>
<keyword evidence="12" id="KW-1185">Reference proteome</keyword>
<evidence type="ECO:0000256" key="9">
    <source>
        <dbReference type="ARBA" id="ARBA00023033"/>
    </source>
</evidence>
<reference evidence="11" key="1">
    <citation type="submission" date="2023-03" db="EMBL/GenBank/DDBJ databases">
        <authorList>
            <person name="Julca I."/>
        </authorList>
    </citation>
    <scope>NUCLEOTIDE SEQUENCE</scope>
</reference>
<evidence type="ECO:0000256" key="4">
    <source>
        <dbReference type="ARBA" id="ARBA00022692"/>
    </source>
</evidence>
<dbReference type="InterPro" id="IPR050665">
    <property type="entry name" value="Cytochrome_P450_Monooxygen"/>
</dbReference>
<keyword evidence="4" id="KW-0812">Transmembrane</keyword>
<dbReference type="InterPro" id="IPR001128">
    <property type="entry name" value="Cyt_P450"/>
</dbReference>
<dbReference type="GO" id="GO:0020037">
    <property type="term" value="F:heme binding"/>
    <property type="evidence" value="ECO:0007669"/>
    <property type="project" value="InterPro"/>
</dbReference>
<dbReference type="GO" id="GO:0005506">
    <property type="term" value="F:iron ion binding"/>
    <property type="evidence" value="ECO:0007669"/>
    <property type="project" value="InterPro"/>
</dbReference>
<organism evidence="11 12">
    <name type="scientific">Oldenlandia corymbosa var. corymbosa</name>
    <dbReference type="NCBI Taxonomy" id="529605"/>
    <lineage>
        <taxon>Eukaryota</taxon>
        <taxon>Viridiplantae</taxon>
        <taxon>Streptophyta</taxon>
        <taxon>Embryophyta</taxon>
        <taxon>Tracheophyta</taxon>
        <taxon>Spermatophyta</taxon>
        <taxon>Magnoliopsida</taxon>
        <taxon>eudicotyledons</taxon>
        <taxon>Gunneridae</taxon>
        <taxon>Pentapetalae</taxon>
        <taxon>asterids</taxon>
        <taxon>lamiids</taxon>
        <taxon>Gentianales</taxon>
        <taxon>Rubiaceae</taxon>
        <taxon>Rubioideae</taxon>
        <taxon>Spermacoceae</taxon>
        <taxon>Hedyotis-Oldenlandia complex</taxon>
        <taxon>Oldenlandia</taxon>
    </lineage>
</organism>
<comment type="similarity">
    <text evidence="2">Belongs to the cytochrome P450 family.</text>
</comment>
<sequence length="198" mass="22634">MNYFRHLPTKSNGKTWALAREIKELILNVVNERTDAAYEKDLLQMVMETVRNEEFIRSHEELDRFIVDNCKTIYFAEYESTAICATSCLMLLAANPEWQERVRSEVLDACSGQVPDVESIGTIKLLTMVINESLRLYPPATIVSREVFKDMKFGDNVITKGVNVWAFVLTLHTNPEIWGNDSYEFNPQRFAAGVAKAC</sequence>